<dbReference type="PANTHER" id="PTHR36067">
    <property type="entry name" value="EXPRESSED PROTEIN"/>
    <property type="match status" value="1"/>
</dbReference>
<protein>
    <submittedName>
        <fullName evidence="1">Uncharacterized protein</fullName>
    </submittedName>
</protein>
<sequence>MADIAILVAEEYERRVKDARKAGGAKGEYEIDFVSYAAALAKRVKTMIGHDKIELVKWVCEPKSQIGLAASNGFFSA</sequence>
<dbReference type="PANTHER" id="PTHR36067:SF1">
    <property type="entry name" value="EXPRESSED PROTEIN"/>
    <property type="match status" value="1"/>
</dbReference>
<organism evidence="1">
    <name type="scientific">Fagus sylvatica</name>
    <name type="common">Beechnut</name>
    <dbReference type="NCBI Taxonomy" id="28930"/>
    <lineage>
        <taxon>Eukaryota</taxon>
        <taxon>Viridiplantae</taxon>
        <taxon>Streptophyta</taxon>
        <taxon>Embryophyta</taxon>
        <taxon>Tracheophyta</taxon>
        <taxon>Spermatophyta</taxon>
        <taxon>Magnoliopsida</taxon>
        <taxon>eudicotyledons</taxon>
        <taxon>Gunneridae</taxon>
        <taxon>Pentapetalae</taxon>
        <taxon>rosids</taxon>
        <taxon>fabids</taxon>
        <taxon>Fagales</taxon>
        <taxon>Fagaceae</taxon>
        <taxon>Fagus</taxon>
    </lineage>
</organism>
<evidence type="ECO:0000313" key="1">
    <source>
        <dbReference type="EMBL" id="SPC78317.1"/>
    </source>
</evidence>
<reference evidence="1" key="1">
    <citation type="submission" date="2018-02" db="EMBL/GenBank/DDBJ databases">
        <authorList>
            <person name="Cohen D.B."/>
            <person name="Kent A.D."/>
        </authorList>
    </citation>
    <scope>NUCLEOTIDE SEQUENCE</scope>
</reference>
<name>A0A2N9EHB4_FAGSY</name>
<proteinExistence type="predicted"/>
<dbReference type="AlphaFoldDB" id="A0A2N9EHB4"/>
<gene>
    <name evidence="1" type="ORF">FSB_LOCUS6199</name>
</gene>
<accession>A0A2N9EHB4</accession>
<dbReference type="EMBL" id="OIVN01000324">
    <property type="protein sequence ID" value="SPC78317.1"/>
    <property type="molecule type" value="Genomic_DNA"/>
</dbReference>